<dbReference type="PANTHER" id="PTHR23026:SF123">
    <property type="entry name" value="NAD(P)H NITROREDUCTASE RV3131-RELATED"/>
    <property type="match status" value="1"/>
</dbReference>
<name>A0A1G9KHA6_9FIRM</name>
<dbReference type="InterPro" id="IPR050627">
    <property type="entry name" value="Nitroreductase/BluB"/>
</dbReference>
<accession>A0A1G9KHA6</accession>
<organism evidence="2 3">
    <name type="scientific">Halarsenatibacter silvermanii</name>
    <dbReference type="NCBI Taxonomy" id="321763"/>
    <lineage>
        <taxon>Bacteria</taxon>
        <taxon>Bacillati</taxon>
        <taxon>Bacillota</taxon>
        <taxon>Clostridia</taxon>
        <taxon>Halanaerobiales</taxon>
        <taxon>Halarsenatibacteraceae</taxon>
        <taxon>Halarsenatibacter</taxon>
    </lineage>
</organism>
<protein>
    <submittedName>
        <fullName evidence="2">Nitroreductase</fullName>
    </submittedName>
</protein>
<evidence type="ECO:0000313" key="3">
    <source>
        <dbReference type="Proteomes" id="UP000199476"/>
    </source>
</evidence>
<proteinExistence type="predicted"/>
<dbReference type="RefSeq" id="WP_234985489.1">
    <property type="nucleotide sequence ID" value="NZ_FNGO01000005.1"/>
</dbReference>
<sequence length="167" mass="19179">MDFEKVLFQRRSIRSYEDGEVDKSSVDEMIKAAKSAPSANNRQPWHFVVIRSDEIMEKIMKIHPHSYMLEDAQLAISVCGDRKKGDTYWVQDCSAATQNLLLMAENLGLGAVWLGVYPRRERIEGIADLLNLPDHIVPLNVISIGYPARESGEVDRFDEKKVHYEEW</sequence>
<dbReference type="GO" id="GO:0016491">
    <property type="term" value="F:oxidoreductase activity"/>
    <property type="evidence" value="ECO:0007669"/>
    <property type="project" value="InterPro"/>
</dbReference>
<evidence type="ECO:0000259" key="1">
    <source>
        <dbReference type="Pfam" id="PF00881"/>
    </source>
</evidence>
<evidence type="ECO:0000313" key="2">
    <source>
        <dbReference type="EMBL" id="SDL48795.1"/>
    </source>
</evidence>
<dbReference type="AlphaFoldDB" id="A0A1G9KHA6"/>
<dbReference type="SUPFAM" id="SSF55469">
    <property type="entry name" value="FMN-dependent nitroreductase-like"/>
    <property type="match status" value="1"/>
</dbReference>
<dbReference type="STRING" id="321763.SAMN04488692_10512"/>
<dbReference type="InterPro" id="IPR029479">
    <property type="entry name" value="Nitroreductase"/>
</dbReference>
<gene>
    <name evidence="2" type="ORF">SAMN04488692_10512</name>
</gene>
<keyword evidence="3" id="KW-1185">Reference proteome</keyword>
<dbReference type="Proteomes" id="UP000199476">
    <property type="component" value="Unassembled WGS sequence"/>
</dbReference>
<dbReference type="CDD" id="cd02150">
    <property type="entry name" value="nitroreductase"/>
    <property type="match status" value="1"/>
</dbReference>
<dbReference type="PANTHER" id="PTHR23026">
    <property type="entry name" value="NADPH NITROREDUCTASE"/>
    <property type="match status" value="1"/>
</dbReference>
<feature type="domain" description="Nitroreductase" evidence="1">
    <location>
        <begin position="9"/>
        <end position="60"/>
    </location>
</feature>
<dbReference type="EMBL" id="FNGO01000005">
    <property type="protein sequence ID" value="SDL48795.1"/>
    <property type="molecule type" value="Genomic_DNA"/>
</dbReference>
<reference evidence="2 3" key="1">
    <citation type="submission" date="2016-10" db="EMBL/GenBank/DDBJ databases">
        <authorList>
            <person name="de Groot N.N."/>
        </authorList>
    </citation>
    <scope>NUCLEOTIDE SEQUENCE [LARGE SCALE GENOMIC DNA]</scope>
    <source>
        <strain evidence="2 3">SLAS-1</strain>
    </source>
</reference>
<feature type="domain" description="Nitroreductase" evidence="1">
    <location>
        <begin position="80"/>
        <end position="146"/>
    </location>
</feature>
<dbReference type="Gene3D" id="3.40.109.10">
    <property type="entry name" value="NADH Oxidase"/>
    <property type="match status" value="1"/>
</dbReference>
<dbReference type="InterPro" id="IPR000415">
    <property type="entry name" value="Nitroreductase-like"/>
</dbReference>
<dbReference type="Pfam" id="PF00881">
    <property type="entry name" value="Nitroreductase"/>
    <property type="match status" value="2"/>
</dbReference>